<dbReference type="EMBL" id="BGZK01000329">
    <property type="protein sequence ID" value="GBP37119.1"/>
    <property type="molecule type" value="Genomic_DNA"/>
</dbReference>
<reference evidence="1 2" key="1">
    <citation type="journal article" date="2019" name="Commun. Biol.">
        <title>The bagworm genome reveals a unique fibroin gene that provides high tensile strength.</title>
        <authorList>
            <person name="Kono N."/>
            <person name="Nakamura H."/>
            <person name="Ohtoshi R."/>
            <person name="Tomita M."/>
            <person name="Numata K."/>
            <person name="Arakawa K."/>
        </authorList>
    </citation>
    <scope>NUCLEOTIDE SEQUENCE [LARGE SCALE GENOMIC DNA]</scope>
</reference>
<name>A0A4C1VET2_EUMVA</name>
<dbReference type="AlphaFoldDB" id="A0A4C1VET2"/>
<evidence type="ECO:0000313" key="1">
    <source>
        <dbReference type="EMBL" id="GBP37119.1"/>
    </source>
</evidence>
<protein>
    <submittedName>
        <fullName evidence="1">Uncharacterized protein</fullName>
    </submittedName>
</protein>
<keyword evidence="2" id="KW-1185">Reference proteome</keyword>
<sequence length="96" mass="10795">MEEKLGLRKGEGLMKERCEMTEGQWATVTLIHWTKANIRNCYFTPVFLTVPTRGVDFKPITPRACWWSPATVVTDTATDTYGKILSRESGTSVIGI</sequence>
<proteinExistence type="predicted"/>
<accession>A0A4C1VET2</accession>
<organism evidence="1 2">
    <name type="scientific">Eumeta variegata</name>
    <name type="common">Bagworm moth</name>
    <name type="synonym">Eumeta japonica</name>
    <dbReference type="NCBI Taxonomy" id="151549"/>
    <lineage>
        <taxon>Eukaryota</taxon>
        <taxon>Metazoa</taxon>
        <taxon>Ecdysozoa</taxon>
        <taxon>Arthropoda</taxon>
        <taxon>Hexapoda</taxon>
        <taxon>Insecta</taxon>
        <taxon>Pterygota</taxon>
        <taxon>Neoptera</taxon>
        <taxon>Endopterygota</taxon>
        <taxon>Lepidoptera</taxon>
        <taxon>Glossata</taxon>
        <taxon>Ditrysia</taxon>
        <taxon>Tineoidea</taxon>
        <taxon>Psychidae</taxon>
        <taxon>Oiketicinae</taxon>
        <taxon>Eumeta</taxon>
    </lineage>
</organism>
<dbReference type="Proteomes" id="UP000299102">
    <property type="component" value="Unassembled WGS sequence"/>
</dbReference>
<gene>
    <name evidence="1" type="ORF">EVAR_24250_1</name>
</gene>
<comment type="caution">
    <text evidence="1">The sequence shown here is derived from an EMBL/GenBank/DDBJ whole genome shotgun (WGS) entry which is preliminary data.</text>
</comment>
<evidence type="ECO:0000313" key="2">
    <source>
        <dbReference type="Proteomes" id="UP000299102"/>
    </source>
</evidence>